<dbReference type="AlphaFoldDB" id="A0A922FHW8"/>
<protein>
    <submittedName>
        <fullName evidence="1">Uncharacterized protein</fullName>
    </submittedName>
</protein>
<proteinExistence type="predicted"/>
<reference evidence="1" key="1">
    <citation type="submission" date="2021-01" db="EMBL/GenBank/DDBJ databases">
        <authorList>
            <person name="Lovell J.T."/>
            <person name="Bentley N."/>
            <person name="Bhattarai G."/>
            <person name="Jenkins J.W."/>
            <person name="Sreedasyam A."/>
            <person name="Alarcon Y."/>
            <person name="Bock C."/>
            <person name="Boston L."/>
            <person name="Carlson J."/>
            <person name="Cervantes K."/>
            <person name="Clermont K."/>
            <person name="Krom N."/>
            <person name="Kubenka K."/>
            <person name="Mamidi S."/>
            <person name="Mattison C."/>
            <person name="Monteros M."/>
            <person name="Pisani C."/>
            <person name="Plott C."/>
            <person name="Rajasekar S."/>
            <person name="Rhein H.S."/>
            <person name="Rohla C."/>
            <person name="Song M."/>
            <person name="Hilaire R.S."/>
            <person name="Shu S."/>
            <person name="Wells L."/>
            <person name="Wang X."/>
            <person name="Webber J."/>
            <person name="Heerema R.J."/>
            <person name="Klein P."/>
            <person name="Conner P."/>
            <person name="Grauke L."/>
            <person name="Grimwood J."/>
            <person name="Schmutz J."/>
            <person name="Randall J.J."/>
        </authorList>
    </citation>
    <scope>NUCLEOTIDE SEQUENCE</scope>
    <source>
        <tissue evidence="1">Leaf</tissue>
    </source>
</reference>
<dbReference type="Proteomes" id="UP000811246">
    <property type="component" value="Chromosome 3"/>
</dbReference>
<gene>
    <name evidence="1" type="ORF">I3842_03G085500</name>
</gene>
<evidence type="ECO:0000313" key="2">
    <source>
        <dbReference type="Proteomes" id="UP000811246"/>
    </source>
</evidence>
<name>A0A922FHW8_CARIL</name>
<accession>A0A922FHW8</accession>
<comment type="caution">
    <text evidence="1">The sequence shown here is derived from an EMBL/GenBank/DDBJ whole genome shotgun (WGS) entry which is preliminary data.</text>
</comment>
<organism evidence="1 2">
    <name type="scientific">Carya illinoinensis</name>
    <name type="common">Pecan</name>
    <dbReference type="NCBI Taxonomy" id="32201"/>
    <lineage>
        <taxon>Eukaryota</taxon>
        <taxon>Viridiplantae</taxon>
        <taxon>Streptophyta</taxon>
        <taxon>Embryophyta</taxon>
        <taxon>Tracheophyta</taxon>
        <taxon>Spermatophyta</taxon>
        <taxon>Magnoliopsida</taxon>
        <taxon>eudicotyledons</taxon>
        <taxon>Gunneridae</taxon>
        <taxon>Pentapetalae</taxon>
        <taxon>rosids</taxon>
        <taxon>fabids</taxon>
        <taxon>Fagales</taxon>
        <taxon>Juglandaceae</taxon>
        <taxon>Carya</taxon>
    </lineage>
</organism>
<dbReference type="EMBL" id="CM031827">
    <property type="protein sequence ID" value="KAG6720895.1"/>
    <property type="molecule type" value="Genomic_DNA"/>
</dbReference>
<evidence type="ECO:0000313" key="1">
    <source>
        <dbReference type="EMBL" id="KAG6720895.1"/>
    </source>
</evidence>
<sequence>MCSDSNKSSSSEIQCAFHNGSSLGFFYSNKFFNGSYINRTCLSNNLSFVGSNYCTKSILGSTLYLSTNKSEFYKLYLVSKFLPNRQLAGATLLSCNILLSLAVCWNDNLCPTNTVPVCLSALLISLQLELDPSCLSA</sequence>